<proteinExistence type="predicted"/>
<evidence type="ECO:0000259" key="2">
    <source>
        <dbReference type="Pfam" id="PF17517"/>
    </source>
</evidence>
<dbReference type="AlphaFoldDB" id="A0A6N7QAI1"/>
<feature type="domain" description="IgGFc-binding protein N-terminal" evidence="2">
    <location>
        <begin position="256"/>
        <end position="591"/>
    </location>
</feature>
<name>A0A6N7QAI1_9BACT</name>
<dbReference type="Pfam" id="PF17517">
    <property type="entry name" value="IgGFc_binding"/>
    <property type="match status" value="1"/>
</dbReference>
<dbReference type="PANTHER" id="PTHR46534:SF1">
    <property type="entry name" value="IGGFC-BINDING PROTEIN N-TERMINAL DOMAIN-CONTAINING PROTEIN"/>
    <property type="match status" value="1"/>
</dbReference>
<evidence type="ECO:0000313" key="4">
    <source>
        <dbReference type="Proteomes" id="UP000440224"/>
    </source>
</evidence>
<accession>A0A6N7QAI1</accession>
<organism evidence="3 4">
    <name type="scientific">Polyangium spumosum</name>
    <dbReference type="NCBI Taxonomy" id="889282"/>
    <lineage>
        <taxon>Bacteria</taxon>
        <taxon>Pseudomonadati</taxon>
        <taxon>Myxococcota</taxon>
        <taxon>Polyangia</taxon>
        <taxon>Polyangiales</taxon>
        <taxon>Polyangiaceae</taxon>
        <taxon>Polyangium</taxon>
    </lineage>
</organism>
<dbReference type="OrthoDB" id="5524783at2"/>
<evidence type="ECO:0000256" key="1">
    <source>
        <dbReference type="SAM" id="SignalP"/>
    </source>
</evidence>
<reference evidence="3 4" key="1">
    <citation type="submission" date="2019-10" db="EMBL/GenBank/DDBJ databases">
        <title>A soil myxobacterium in the family Polyangiaceae.</title>
        <authorList>
            <person name="Li Y."/>
            <person name="Wang J."/>
        </authorList>
    </citation>
    <scope>NUCLEOTIDE SEQUENCE [LARGE SCALE GENOMIC DNA]</scope>
    <source>
        <strain evidence="3 4">DSM 14734</strain>
    </source>
</reference>
<keyword evidence="4" id="KW-1185">Reference proteome</keyword>
<dbReference type="Proteomes" id="UP000440224">
    <property type="component" value="Unassembled WGS sequence"/>
</dbReference>
<dbReference type="EMBL" id="WJIE01000022">
    <property type="protein sequence ID" value="MRG97871.1"/>
    <property type="molecule type" value="Genomic_DNA"/>
</dbReference>
<protein>
    <recommendedName>
        <fullName evidence="2">IgGFc-binding protein N-terminal domain-containing protein</fullName>
    </recommendedName>
</protein>
<dbReference type="PANTHER" id="PTHR46534">
    <property type="entry name" value="IGGFC_BINDING DOMAIN-CONTAINING PROTEIN"/>
    <property type="match status" value="1"/>
</dbReference>
<dbReference type="RefSeq" id="WP_153824648.1">
    <property type="nucleotide sequence ID" value="NZ_WJIE01000022.1"/>
</dbReference>
<feature type="signal peptide" evidence="1">
    <location>
        <begin position="1"/>
        <end position="21"/>
    </location>
</feature>
<feature type="chain" id="PRO_5026860877" description="IgGFc-binding protein N-terminal domain-containing protein" evidence="1">
    <location>
        <begin position="22"/>
        <end position="616"/>
    </location>
</feature>
<keyword evidence="1" id="KW-0732">Signal</keyword>
<gene>
    <name evidence="3" type="ORF">GF068_39015</name>
</gene>
<dbReference type="InterPro" id="IPR035234">
    <property type="entry name" value="IgGFc-bd_N"/>
</dbReference>
<comment type="caution">
    <text evidence="3">The sequence shown here is derived from an EMBL/GenBank/DDBJ whole genome shotgun (WGS) entry which is preliminary data.</text>
</comment>
<evidence type="ECO:0000313" key="3">
    <source>
        <dbReference type="EMBL" id="MRG97871.1"/>
    </source>
</evidence>
<sequence>MRTLLALFLLPCFVIPFACSAGGDRTATTSGGAGGGGGGSSGCGQCFGALFTPCNPDGTPGAVVTCESGVCAPNVGCVDCQPGATTCVGNEVRRCSEEGKDTGEVVEVCDAAAGFGCSNGQCTGACDVAADQPSNVGCEFWAVDLDQQDFGGNDPASAPWGVVLSNPGQATAKVVIELNDAPLGMPATPKLVIGVDVKPGELFTAPLPTRELDCGVKPNDANSPGTCLSSNAYRITSSTPIVVYQFNVFENAFSNDASLLLPTTGLGKIYRVIGWPAGHPIPTEFPGIGKIIDRSYVTVVGTRPNTLVTVKPSWRIKGNPPVAATPAGGEIKVTLNPFDVLNLETDDGTFQEDPATMTDLSSTIVTATLPVAVFSGVETTGAPGSVEVPKPPGWEDGSTCCLDHLEEQMFPVESVGSRYVITRSPVRSTSSYREPDVIRFLGVAEDATVTTNLPPPFDSFTLQAGEVKTTWAQDNFVVGATKPVMVGQIQVSNGYVDGPALGDPSLTVFPPIEQFRTEYVIPTPNSWSQNWVVIAAEVGSEITLDGATTNFCQIEPAGMVEGKTYHSRKCPLAPGVHRLSGDKPFGIIAYGYGSAGSYAFAGGADVKRVYEPPPLK</sequence>